<protein>
    <submittedName>
        <fullName evidence="2">Phospholipid-binding protein</fullName>
    </submittedName>
</protein>
<name>A0A0K1IQG6_HALGI</name>
<evidence type="ECO:0000313" key="3">
    <source>
        <dbReference type="Proteomes" id="UP000066124"/>
    </source>
</evidence>
<dbReference type="CDD" id="cd00865">
    <property type="entry name" value="PEBP_bact_arch"/>
    <property type="match status" value="1"/>
</dbReference>
<dbReference type="RefSeq" id="WP_050458573.1">
    <property type="nucleotide sequence ID" value="NZ_CP011947.1"/>
</dbReference>
<dbReference type="PANTHER" id="PTHR30289">
    <property type="entry name" value="UNCHARACTERIZED PROTEIN YBCL-RELATED"/>
    <property type="match status" value="1"/>
</dbReference>
<dbReference type="InterPro" id="IPR008914">
    <property type="entry name" value="PEBP"/>
</dbReference>
<reference evidence="3" key="1">
    <citation type="journal article" date="2015" name="J. Biotechnol.">
        <title>Complete genome sequence of Haloferax gibbonsii strain ARA6, a potential producer of polyhydroxyalkanoates and halocins isolated from Araruama, Rio de Janeiro, Brasil.</title>
        <authorList>
            <person name="Pinto L.H."/>
            <person name="D'Alincourt Carvalho-Assef A.P."/>
            <person name="Vieira R.P."/>
            <person name="Clementino M.M."/>
            <person name="Albano R.M."/>
        </authorList>
    </citation>
    <scope>NUCLEOTIDE SEQUENCE [LARGE SCALE GENOMIC DNA]</scope>
    <source>
        <strain evidence="3">ARA6</strain>
    </source>
</reference>
<feature type="region of interest" description="Disordered" evidence="1">
    <location>
        <begin position="1"/>
        <end position="44"/>
    </location>
</feature>
<dbReference type="InterPro" id="IPR005247">
    <property type="entry name" value="YbhB_YbcL/LppC-like"/>
</dbReference>
<dbReference type="InterPro" id="IPR036610">
    <property type="entry name" value="PEBP-like_sf"/>
</dbReference>
<dbReference type="AlphaFoldDB" id="A0A0K1IQG6"/>
<dbReference type="KEGG" id="hgi:ABY42_01945"/>
<evidence type="ECO:0000256" key="1">
    <source>
        <dbReference type="SAM" id="MobiDB-lite"/>
    </source>
</evidence>
<dbReference type="Pfam" id="PF01161">
    <property type="entry name" value="PBP"/>
    <property type="match status" value="1"/>
</dbReference>
<dbReference type="NCBIfam" id="TIGR00481">
    <property type="entry name" value="YbhB/YbcL family Raf kinase inhibitor-like protein"/>
    <property type="match status" value="1"/>
</dbReference>
<proteinExistence type="predicted"/>
<organism evidence="2 3">
    <name type="scientific">Haloferax gibbonsii</name>
    <dbReference type="NCBI Taxonomy" id="35746"/>
    <lineage>
        <taxon>Archaea</taxon>
        <taxon>Methanobacteriati</taxon>
        <taxon>Methanobacteriota</taxon>
        <taxon>Stenosarchaea group</taxon>
        <taxon>Halobacteria</taxon>
        <taxon>Halobacteriales</taxon>
        <taxon>Haloferacaceae</taxon>
        <taxon>Haloferax</taxon>
    </lineage>
</organism>
<dbReference type="EMBL" id="CP011947">
    <property type="protein sequence ID" value="AKU06565.1"/>
    <property type="molecule type" value="Genomic_DNA"/>
</dbReference>
<dbReference type="Gene3D" id="3.90.280.10">
    <property type="entry name" value="PEBP-like"/>
    <property type="match status" value="1"/>
</dbReference>
<feature type="compositionally biased region" description="Basic and acidic residues" evidence="1">
    <location>
        <begin position="1"/>
        <end position="11"/>
    </location>
</feature>
<dbReference type="PATRIC" id="fig|35746.4.peg.417"/>
<dbReference type="Proteomes" id="UP000066124">
    <property type="component" value="Chromosome"/>
</dbReference>
<dbReference type="SUPFAM" id="SSF49777">
    <property type="entry name" value="PEBP-like"/>
    <property type="match status" value="1"/>
</dbReference>
<dbReference type="PANTHER" id="PTHR30289:SF1">
    <property type="entry name" value="PEBP (PHOSPHATIDYLETHANOLAMINE-BINDING PROTEIN) FAMILY PROTEIN"/>
    <property type="match status" value="1"/>
</dbReference>
<accession>A0A0K1IQG6</accession>
<sequence>MISSDSSERRRGLTLRSPAFDDGSPIPRTHGYATENESPPLRIGGVPPGTASLALVMDDPDAVKPAGKVWDHWLVWNIDPGTDAIEAGETPPDAVEGTNSYGETGYGGPNPPDGEHTYRFLLYALDTSLDLDAGATKADLKRAIAGHVTAETQLTGKYAP</sequence>
<dbReference type="GeneID" id="25244684"/>
<evidence type="ECO:0000313" key="2">
    <source>
        <dbReference type="EMBL" id="AKU06565.1"/>
    </source>
</evidence>
<gene>
    <name evidence="2" type="ORF">ABY42_01945</name>
</gene>